<dbReference type="GO" id="GO:0005840">
    <property type="term" value="C:ribosome"/>
    <property type="evidence" value="ECO:0007669"/>
    <property type="project" value="UniProtKB-KW"/>
</dbReference>
<dbReference type="Proteomes" id="UP000019434">
    <property type="component" value="Chromosome"/>
</dbReference>
<dbReference type="Gene3D" id="1.10.1760.20">
    <property type="match status" value="1"/>
</dbReference>
<keyword evidence="2" id="KW-1133">Transmembrane helix</keyword>
<dbReference type="PIRSF" id="PIRSF016661">
    <property type="entry name" value="BioY"/>
    <property type="match status" value="1"/>
</dbReference>
<feature type="transmembrane region" description="Helical" evidence="2">
    <location>
        <begin position="56"/>
        <end position="76"/>
    </location>
</feature>
<evidence type="ECO:0000256" key="2">
    <source>
        <dbReference type="SAM" id="Phobius"/>
    </source>
</evidence>
<dbReference type="eggNOG" id="arCOG02986">
    <property type="taxonomic scope" value="Archaea"/>
</dbReference>
<dbReference type="GeneID" id="82171605"/>
<feature type="transmembrane region" description="Helical" evidence="2">
    <location>
        <begin position="108"/>
        <end position="128"/>
    </location>
</feature>
<dbReference type="InterPro" id="IPR003784">
    <property type="entry name" value="BioY"/>
</dbReference>
<feature type="transmembrane region" description="Helical" evidence="2">
    <location>
        <begin position="30"/>
        <end position="49"/>
    </location>
</feature>
<keyword evidence="4" id="KW-1185">Reference proteome</keyword>
<dbReference type="Pfam" id="PF02632">
    <property type="entry name" value="BioY"/>
    <property type="match status" value="1"/>
</dbReference>
<reference evidence="3 4" key="1">
    <citation type="submission" date="2014-02" db="EMBL/GenBank/DDBJ databases">
        <title>Genome Sequence of an Hyperthermophilic Archaeon, Thermococcus nautili 30-1, producing viral vesicles.</title>
        <authorList>
            <person name="Oberto J."/>
            <person name="Gaudin M."/>
            <person name="Cossu M."/>
            <person name="Gorlas A."/>
            <person name="Slesarev A."/>
            <person name="Marguet E."/>
            <person name="Forterre P."/>
        </authorList>
    </citation>
    <scope>NUCLEOTIDE SEQUENCE [LARGE SCALE GENOMIC DNA]</scope>
    <source>
        <strain evidence="3 4">30-1</strain>
    </source>
</reference>
<dbReference type="GO" id="GO:0015225">
    <property type="term" value="F:biotin transmembrane transporter activity"/>
    <property type="evidence" value="ECO:0007669"/>
    <property type="project" value="UniProtKB-UniRule"/>
</dbReference>
<name>W8P0U1_9EURY</name>
<evidence type="ECO:0000256" key="1">
    <source>
        <dbReference type="PIRNR" id="PIRNR016661"/>
    </source>
</evidence>
<gene>
    <name evidence="3" type="ORF">BD01_0708</name>
</gene>
<keyword evidence="3" id="KW-0689">Ribosomal protein</keyword>
<keyword evidence="3" id="KW-0687">Ribonucleoprotein</keyword>
<dbReference type="EMBL" id="CP007264">
    <property type="protein sequence ID" value="AHL22331.1"/>
    <property type="molecule type" value="Genomic_DNA"/>
</dbReference>
<feature type="transmembrane region" description="Helical" evidence="2">
    <location>
        <begin position="82"/>
        <end position="101"/>
    </location>
</feature>
<dbReference type="PANTHER" id="PTHR34295">
    <property type="entry name" value="BIOTIN TRANSPORTER BIOY"/>
    <property type="match status" value="1"/>
</dbReference>
<accession>W8P0U1</accession>
<dbReference type="AlphaFoldDB" id="W8P0U1"/>
<comment type="similarity">
    <text evidence="1">Belongs to the BioY family.</text>
</comment>
<sequence>MNAREVALTGLFVALTAVSAQIQVPLGPVPFTLQVFAVILSGLLLGSRLGFTSQALYILAGAVGLPVFAGFTGGFAHLYGPTGGYLLAFPIASLMAGLFAERSERVEVWLLGSILGIGVIYLLGWLRLGLYLNGDFGKALAVGVLPFIPFDIAKAVLAVGVAKAVKRALPWL</sequence>
<comment type="subcellular location">
    <subcellularLocation>
        <location evidence="1">Cell membrane</location>
        <topology evidence="1">Multi-pass membrane protein</topology>
    </subcellularLocation>
</comment>
<dbReference type="HOGENOM" id="CLU_077931_3_1_2"/>
<dbReference type="STRING" id="195522.BD01_0708"/>
<evidence type="ECO:0000313" key="3">
    <source>
        <dbReference type="EMBL" id="AHL22331.1"/>
    </source>
</evidence>
<keyword evidence="2" id="KW-0812">Transmembrane</keyword>
<keyword evidence="1" id="KW-0813">Transport</keyword>
<dbReference type="OrthoDB" id="50443at2157"/>
<dbReference type="RefSeq" id="WP_042690041.1">
    <property type="nucleotide sequence ID" value="NZ_CP007264.1"/>
</dbReference>
<proteinExistence type="inferred from homology"/>
<dbReference type="GO" id="GO:0005886">
    <property type="term" value="C:plasma membrane"/>
    <property type="evidence" value="ECO:0007669"/>
    <property type="project" value="UniProtKB-SubCell"/>
</dbReference>
<organism evidence="3 4">
    <name type="scientific">Thermococcus nautili</name>
    <dbReference type="NCBI Taxonomy" id="195522"/>
    <lineage>
        <taxon>Archaea</taxon>
        <taxon>Methanobacteriati</taxon>
        <taxon>Methanobacteriota</taxon>
        <taxon>Thermococci</taxon>
        <taxon>Thermococcales</taxon>
        <taxon>Thermococcaceae</taxon>
        <taxon>Thermococcus</taxon>
    </lineage>
</organism>
<keyword evidence="1" id="KW-1003">Cell membrane</keyword>
<evidence type="ECO:0000313" key="4">
    <source>
        <dbReference type="Proteomes" id="UP000019434"/>
    </source>
</evidence>
<feature type="transmembrane region" description="Helical" evidence="2">
    <location>
        <begin position="140"/>
        <end position="162"/>
    </location>
</feature>
<dbReference type="PANTHER" id="PTHR34295:SF1">
    <property type="entry name" value="BIOTIN TRANSPORTER BIOY"/>
    <property type="match status" value="1"/>
</dbReference>
<protein>
    <submittedName>
        <fullName evidence="3">Ribosomal protein L32</fullName>
    </submittedName>
</protein>
<dbReference type="KEGG" id="tnu:BD01_0708"/>
<keyword evidence="1 2" id="KW-0472">Membrane</keyword>